<evidence type="ECO:0000256" key="1">
    <source>
        <dbReference type="SAM" id="Phobius"/>
    </source>
</evidence>
<keyword evidence="1" id="KW-0812">Transmembrane</keyword>
<evidence type="ECO:0000313" key="2">
    <source>
        <dbReference type="EMBL" id="ELY58512.1"/>
    </source>
</evidence>
<evidence type="ECO:0000313" key="3">
    <source>
        <dbReference type="Proteomes" id="UP000011531"/>
    </source>
</evidence>
<proteinExistence type="predicted"/>
<dbReference type="OrthoDB" id="195779at2157"/>
<comment type="caution">
    <text evidence="2">The sequence shown here is derived from an EMBL/GenBank/DDBJ whole genome shotgun (WGS) entry which is preliminary data.</text>
</comment>
<feature type="transmembrane region" description="Helical" evidence="1">
    <location>
        <begin position="29"/>
        <end position="55"/>
    </location>
</feature>
<keyword evidence="1" id="KW-0472">Membrane</keyword>
<dbReference type="EMBL" id="AOIA01000114">
    <property type="protein sequence ID" value="ELY58512.1"/>
    <property type="molecule type" value="Genomic_DNA"/>
</dbReference>
<dbReference type="AlphaFoldDB" id="L9XA70"/>
<keyword evidence="3" id="KW-1185">Reference proteome</keyword>
<sequence length="56" mass="6041">MADLIQRTADGIDDLSRAVWDDSSQLEKAIVAVFLIVTGLAIPVVPIVMVARYVAN</sequence>
<dbReference type="STRING" id="1227498.C492_11875"/>
<dbReference type="Proteomes" id="UP000011531">
    <property type="component" value="Unassembled WGS sequence"/>
</dbReference>
<organism evidence="2 3">
    <name type="scientific">Natronococcus jeotgali DSM 18795</name>
    <dbReference type="NCBI Taxonomy" id="1227498"/>
    <lineage>
        <taxon>Archaea</taxon>
        <taxon>Methanobacteriati</taxon>
        <taxon>Methanobacteriota</taxon>
        <taxon>Stenosarchaea group</taxon>
        <taxon>Halobacteria</taxon>
        <taxon>Halobacteriales</taxon>
        <taxon>Natrialbaceae</taxon>
        <taxon>Natronococcus</taxon>
    </lineage>
</organism>
<gene>
    <name evidence="2" type="ORF">C492_11875</name>
</gene>
<name>L9XA70_9EURY</name>
<reference evidence="2 3" key="1">
    <citation type="journal article" date="2014" name="PLoS Genet.">
        <title>Phylogenetically driven sequencing of extremely halophilic archaea reveals strategies for static and dynamic osmo-response.</title>
        <authorList>
            <person name="Becker E.A."/>
            <person name="Seitzer P.M."/>
            <person name="Tritt A."/>
            <person name="Larsen D."/>
            <person name="Krusor M."/>
            <person name="Yao A.I."/>
            <person name="Wu D."/>
            <person name="Madern D."/>
            <person name="Eisen J.A."/>
            <person name="Darling A.E."/>
            <person name="Facciotti M.T."/>
        </authorList>
    </citation>
    <scope>NUCLEOTIDE SEQUENCE [LARGE SCALE GENOMIC DNA]</scope>
    <source>
        <strain evidence="2 3">DSM 18795</strain>
    </source>
</reference>
<keyword evidence="1" id="KW-1133">Transmembrane helix</keyword>
<dbReference type="RefSeq" id="WP_008423663.1">
    <property type="nucleotide sequence ID" value="NZ_AOIA01000114.1"/>
</dbReference>
<accession>L9XA70</accession>
<protein>
    <submittedName>
        <fullName evidence="2">Uncharacterized protein</fullName>
    </submittedName>
</protein>